<feature type="region of interest" description="Disordered" evidence="1">
    <location>
        <begin position="1"/>
        <end position="22"/>
    </location>
</feature>
<sequence length="98" mass="11720">MEDRIDNFNADKSCAQQDGKPIEQNSNILEELNDLNQKIANSNYKPYKKSTYWHQQNTTMDEVKQETQQKELMECLLRIEAKLAKIENLLEKKKFRLW</sequence>
<reference evidence="2 3" key="1">
    <citation type="submission" date="2016-10" db="EMBL/GenBank/DDBJ databases">
        <authorList>
            <person name="de Groot N.N."/>
        </authorList>
    </citation>
    <scope>NUCLEOTIDE SEQUENCE [LARGE SCALE GENOMIC DNA]</scope>
    <source>
        <strain evidence="2 3">CGMCC 1.5070</strain>
    </source>
</reference>
<accession>A0A1H8BS66</accession>
<evidence type="ECO:0000313" key="3">
    <source>
        <dbReference type="Proteomes" id="UP000199158"/>
    </source>
</evidence>
<dbReference type="Proteomes" id="UP000199158">
    <property type="component" value="Unassembled WGS sequence"/>
</dbReference>
<organism evidence="2 3">
    <name type="scientific">Hydrogenoanaerobacterium saccharovorans</name>
    <dbReference type="NCBI Taxonomy" id="474960"/>
    <lineage>
        <taxon>Bacteria</taxon>
        <taxon>Bacillati</taxon>
        <taxon>Bacillota</taxon>
        <taxon>Clostridia</taxon>
        <taxon>Eubacteriales</taxon>
        <taxon>Oscillospiraceae</taxon>
        <taxon>Hydrogenoanaerobacterium</taxon>
    </lineage>
</organism>
<dbReference type="EMBL" id="FOCG01000001">
    <property type="protein sequence ID" value="SEM84717.1"/>
    <property type="molecule type" value="Genomic_DNA"/>
</dbReference>
<proteinExistence type="predicted"/>
<protein>
    <submittedName>
        <fullName evidence="2">Uncharacterized protein</fullName>
    </submittedName>
</protein>
<name>A0A1H8BS66_9FIRM</name>
<gene>
    <name evidence="2" type="ORF">SAMN05216180_2027</name>
</gene>
<evidence type="ECO:0000313" key="2">
    <source>
        <dbReference type="EMBL" id="SEM84717.1"/>
    </source>
</evidence>
<dbReference type="RefSeq" id="WP_092754143.1">
    <property type="nucleotide sequence ID" value="NZ_FOCG01000001.1"/>
</dbReference>
<evidence type="ECO:0000256" key="1">
    <source>
        <dbReference type="SAM" id="MobiDB-lite"/>
    </source>
</evidence>
<dbReference type="AlphaFoldDB" id="A0A1H8BS66"/>
<keyword evidence="3" id="KW-1185">Reference proteome</keyword>